<accession>A0ABW4WQJ4</accession>
<dbReference type="InterPro" id="IPR002938">
    <property type="entry name" value="FAD-bd"/>
</dbReference>
<organism evidence="3 4">
    <name type="scientific">Mesorhizobium calcicola</name>
    <dbReference type="NCBI Taxonomy" id="1300310"/>
    <lineage>
        <taxon>Bacteria</taxon>
        <taxon>Pseudomonadati</taxon>
        <taxon>Pseudomonadota</taxon>
        <taxon>Alphaproteobacteria</taxon>
        <taxon>Hyphomicrobiales</taxon>
        <taxon>Phyllobacteriaceae</taxon>
        <taxon>Mesorhizobium</taxon>
    </lineage>
</organism>
<dbReference type="SUPFAM" id="SSF51905">
    <property type="entry name" value="FAD/NAD(P)-binding domain"/>
    <property type="match status" value="1"/>
</dbReference>
<dbReference type="Gene3D" id="3.30.9.100">
    <property type="match status" value="1"/>
</dbReference>
<dbReference type="GO" id="GO:0016491">
    <property type="term" value="F:oxidoreductase activity"/>
    <property type="evidence" value="ECO:0007669"/>
    <property type="project" value="UniProtKB-KW"/>
</dbReference>
<dbReference type="PANTHER" id="PTHR43747">
    <property type="entry name" value="FAD-BINDING PROTEIN"/>
    <property type="match status" value="1"/>
</dbReference>
<sequence length="415" mass="44257">MPCEQADFVVIGGGPAGAAAALMLRRHAPGRRVVLLEAGRHDLMKPGEVLAAVAQGLLRQLGVWAPFVAAAFVDSRAVVSAWAGEAADEQNSIYSAQGAGWQLDRARFDRLLVQAAAAAGAQVRLGTEVRSAVREGQGWRLNLVDGDILASAVIWAAGRRWRLARSFGAKLRVHGHLAAYTRFFDRAPGDCRMVIEARPEGWWYSADLPDRRRVVACLTDPDLGNELRDPKSWYRALAATRLIAPLLPSGARETATSVKSAGTATVDPAAGERWVAAGDCLFAADPLSSRGIVHALRSGILAAYAASDMVDGNDELARTRYAMIASQGFADYASALAAHYAAAARWDTPFWQRRRPQPEARAADLYPAAAPPADPKPGESAKTAPGSRVPGEAGIQESNILPAVIARKNAKASFR</sequence>
<dbReference type="EMBL" id="JBHUGY010000074">
    <property type="protein sequence ID" value="MFD2058378.1"/>
    <property type="molecule type" value="Genomic_DNA"/>
</dbReference>
<name>A0ABW4WQJ4_9HYPH</name>
<dbReference type="PANTHER" id="PTHR43747:SF1">
    <property type="entry name" value="SLR1998 PROTEIN"/>
    <property type="match status" value="1"/>
</dbReference>
<dbReference type="Pfam" id="PF01494">
    <property type="entry name" value="FAD_binding_3"/>
    <property type="match status" value="1"/>
</dbReference>
<feature type="region of interest" description="Disordered" evidence="1">
    <location>
        <begin position="366"/>
        <end position="395"/>
    </location>
</feature>
<keyword evidence="4" id="KW-1185">Reference proteome</keyword>
<dbReference type="RefSeq" id="WP_379026860.1">
    <property type="nucleotide sequence ID" value="NZ_JBHUGY010000074.1"/>
</dbReference>
<gene>
    <name evidence="3" type="ORF">ACFSQT_36425</name>
</gene>
<keyword evidence="3" id="KW-0560">Oxidoreductase</keyword>
<protein>
    <submittedName>
        <fullName evidence="3">NAD(P)/FAD-dependent oxidoreductase</fullName>
        <ecNumber evidence="3">1.-.-.-</ecNumber>
    </submittedName>
</protein>
<evidence type="ECO:0000259" key="2">
    <source>
        <dbReference type="Pfam" id="PF01494"/>
    </source>
</evidence>
<feature type="domain" description="FAD-binding" evidence="2">
    <location>
        <begin position="7"/>
        <end position="146"/>
    </location>
</feature>
<dbReference type="InterPro" id="IPR050816">
    <property type="entry name" value="Flavin-dep_Halogenase_NPB"/>
</dbReference>
<comment type="caution">
    <text evidence="3">The sequence shown here is derived from an EMBL/GenBank/DDBJ whole genome shotgun (WGS) entry which is preliminary data.</text>
</comment>
<dbReference type="EC" id="1.-.-.-" evidence="3"/>
<evidence type="ECO:0000313" key="3">
    <source>
        <dbReference type="EMBL" id="MFD2058378.1"/>
    </source>
</evidence>
<dbReference type="PRINTS" id="PR00469">
    <property type="entry name" value="PNDRDTASEII"/>
</dbReference>
<dbReference type="Proteomes" id="UP001597349">
    <property type="component" value="Unassembled WGS sequence"/>
</dbReference>
<dbReference type="Gene3D" id="3.50.50.60">
    <property type="entry name" value="FAD/NAD(P)-binding domain"/>
    <property type="match status" value="1"/>
</dbReference>
<reference evidence="4" key="1">
    <citation type="journal article" date="2019" name="Int. J. Syst. Evol. Microbiol.">
        <title>The Global Catalogue of Microorganisms (GCM) 10K type strain sequencing project: providing services to taxonomists for standard genome sequencing and annotation.</title>
        <authorList>
            <consortium name="The Broad Institute Genomics Platform"/>
            <consortium name="The Broad Institute Genome Sequencing Center for Infectious Disease"/>
            <person name="Wu L."/>
            <person name="Ma J."/>
        </authorList>
    </citation>
    <scope>NUCLEOTIDE SEQUENCE [LARGE SCALE GENOMIC DNA]</scope>
    <source>
        <strain evidence="4">CGMCC 1.16226</strain>
    </source>
</reference>
<evidence type="ECO:0000256" key="1">
    <source>
        <dbReference type="SAM" id="MobiDB-lite"/>
    </source>
</evidence>
<evidence type="ECO:0000313" key="4">
    <source>
        <dbReference type="Proteomes" id="UP001597349"/>
    </source>
</evidence>
<dbReference type="InterPro" id="IPR036188">
    <property type="entry name" value="FAD/NAD-bd_sf"/>
</dbReference>
<proteinExistence type="predicted"/>